<dbReference type="InterPro" id="IPR027381">
    <property type="entry name" value="LytR/CpsA/Psr_C"/>
</dbReference>
<reference evidence="3" key="1">
    <citation type="submission" date="2019-04" db="EMBL/GenBank/DDBJ databases">
        <title>Evolution of Biomass-Degrading Anaerobic Consortia Revealed by Metagenomics.</title>
        <authorList>
            <person name="Peng X."/>
        </authorList>
    </citation>
    <scope>NUCLEOTIDE SEQUENCE</scope>
    <source>
        <strain evidence="3">SIG66</strain>
    </source>
</reference>
<dbReference type="AlphaFoldDB" id="A0A928DQT7"/>
<evidence type="ECO:0000259" key="2">
    <source>
        <dbReference type="Pfam" id="PF13399"/>
    </source>
</evidence>
<evidence type="ECO:0000313" key="3">
    <source>
        <dbReference type="EMBL" id="MBE6421461.1"/>
    </source>
</evidence>
<proteinExistence type="predicted"/>
<accession>A0A928DQT7</accession>
<dbReference type="EMBL" id="SUVG01000005">
    <property type="protein sequence ID" value="MBE6421461.1"/>
    <property type="molecule type" value="Genomic_DNA"/>
</dbReference>
<protein>
    <submittedName>
        <fullName evidence="3">LytR family transcriptional regulator</fullName>
    </submittedName>
</protein>
<dbReference type="Proteomes" id="UP000725649">
    <property type="component" value="Unassembled WGS sequence"/>
</dbReference>
<feature type="chain" id="PRO_5036942877" evidence="1">
    <location>
        <begin position="27"/>
        <end position="302"/>
    </location>
</feature>
<organism evidence="3 4">
    <name type="scientific">Candidatus Avelusimicrobium gallicola</name>
    <dbReference type="NCBI Taxonomy" id="2562704"/>
    <lineage>
        <taxon>Bacteria</taxon>
        <taxon>Pseudomonadati</taxon>
        <taxon>Elusimicrobiota</taxon>
        <taxon>Elusimicrobia</taxon>
        <taxon>Elusimicrobiales</taxon>
        <taxon>Elusimicrobiaceae</taxon>
        <taxon>Candidatus Avelusimicrobium</taxon>
    </lineage>
</organism>
<sequence length="302" mass="34528">MESLNKTRKIVGKLLLWLLIALTAWAAYAQFSSPYAQILSGASQGEVKLTVLTTPAMFVSYNPKTNKALVQILSEKRNQKDPVTRVKKLLESEKLPTQNLRYFIPKLTDQEFFWEHFKYRLAAWRYNPLLAARLAWEYLDARHNRRTNITPAEFILLSMRLSQLEANDFTVKSLSRTKKRRKNSQTDMRAYPMQDVATVSAKDRPIVVEIMNASGKRGLASELTQYLREQNAKGQLRVDVLQYDNYPSVQETSWLEDYSGRLVQVKQISQALGIHTEIKAGAPGGAICDTRIVLGKDFKMPL</sequence>
<name>A0A928DQT7_9BACT</name>
<evidence type="ECO:0000313" key="4">
    <source>
        <dbReference type="Proteomes" id="UP000725649"/>
    </source>
</evidence>
<feature type="domain" description="LytR/CpsA/Psr regulator C-terminal" evidence="2">
    <location>
        <begin position="207"/>
        <end position="298"/>
    </location>
</feature>
<keyword evidence="1" id="KW-0732">Signal</keyword>
<comment type="caution">
    <text evidence="3">The sequence shown here is derived from an EMBL/GenBank/DDBJ whole genome shotgun (WGS) entry which is preliminary data.</text>
</comment>
<dbReference type="Pfam" id="PF13399">
    <property type="entry name" value="LytR_C"/>
    <property type="match status" value="1"/>
</dbReference>
<gene>
    <name evidence="3" type="ORF">E7027_04955</name>
</gene>
<evidence type="ECO:0000256" key="1">
    <source>
        <dbReference type="SAM" id="SignalP"/>
    </source>
</evidence>
<feature type="signal peptide" evidence="1">
    <location>
        <begin position="1"/>
        <end position="26"/>
    </location>
</feature>